<dbReference type="InterPro" id="IPR011990">
    <property type="entry name" value="TPR-like_helical_dom_sf"/>
</dbReference>
<dbReference type="PANTHER" id="PTHR43289">
    <property type="entry name" value="MITOGEN-ACTIVATED PROTEIN KINASE KINASE KINASE 20-RELATED"/>
    <property type="match status" value="1"/>
</dbReference>
<dbReference type="SUPFAM" id="SSF48452">
    <property type="entry name" value="TPR-like"/>
    <property type="match status" value="1"/>
</dbReference>
<dbReference type="InterPro" id="IPR011009">
    <property type="entry name" value="Kinase-like_dom_sf"/>
</dbReference>
<dbReference type="InterPro" id="IPR000719">
    <property type="entry name" value="Prot_kinase_dom"/>
</dbReference>
<evidence type="ECO:0000256" key="2">
    <source>
        <dbReference type="ARBA" id="ARBA00022741"/>
    </source>
</evidence>
<keyword evidence="2 5" id="KW-0547">Nucleotide-binding</keyword>
<dbReference type="RefSeq" id="WP_087460566.1">
    <property type="nucleotide sequence ID" value="NZ_CP021425.1"/>
</dbReference>
<name>A0A1Y0I7H3_9GAMM</name>
<protein>
    <submittedName>
        <fullName evidence="8">Serine/threonine protein kinase</fullName>
    </submittedName>
</protein>
<dbReference type="PANTHER" id="PTHR43289:SF6">
    <property type="entry name" value="SERINE_THREONINE-PROTEIN KINASE NEKL-3"/>
    <property type="match status" value="1"/>
</dbReference>
<keyword evidence="9" id="KW-1185">Reference proteome</keyword>
<dbReference type="EMBL" id="CP021425">
    <property type="protein sequence ID" value="ARU55455.1"/>
    <property type="molecule type" value="Genomic_DNA"/>
</dbReference>
<dbReference type="SUPFAM" id="SSF56112">
    <property type="entry name" value="Protein kinase-like (PK-like)"/>
    <property type="match status" value="1"/>
</dbReference>
<keyword evidence="3 8" id="KW-0418">Kinase</keyword>
<keyword evidence="1" id="KW-0808">Transferase</keyword>
<feature type="domain" description="Protein kinase" evidence="7">
    <location>
        <begin position="24"/>
        <end position="277"/>
    </location>
</feature>
<evidence type="ECO:0000256" key="4">
    <source>
        <dbReference type="ARBA" id="ARBA00022840"/>
    </source>
</evidence>
<accession>A0A1Y0I7H3</accession>
<dbReference type="CDD" id="cd14014">
    <property type="entry name" value="STKc_PknB_like"/>
    <property type="match status" value="1"/>
</dbReference>
<dbReference type="PROSITE" id="PS00107">
    <property type="entry name" value="PROTEIN_KINASE_ATP"/>
    <property type="match status" value="1"/>
</dbReference>
<evidence type="ECO:0000256" key="5">
    <source>
        <dbReference type="PROSITE-ProRule" id="PRU10141"/>
    </source>
</evidence>
<dbReference type="Proteomes" id="UP000196027">
    <property type="component" value="Chromosome"/>
</dbReference>
<sequence>MGLRLLDSVDKLVCTVKTPNIKNYKIIRPIGRGGMATIYLAIQENFQREVAVKVLSDQLLTDPAFGARFLREARIAAKLNHPNIVSVYDVSCADDVYYISMEYLREGDLRHRVESGLTLGEGLKILTQILSALQYAAAAGFVHRDIKPENILFRDAGFPLLSDFGIARPIRPSDTDMTLTGTVIGSPNYMSPEQAQATGVDGRSDLYSVGIILYEMLTGAVPFLGETAVATSVQHVTRPVPKLPTDLAVFQGLLEKALAKEPRDRFQDGNEFIDSIYEVEKLIDSDEALRELEFRPVKLSGAKPQTSAGFNRDRAVPSKNRRRSHSTYSEFDQAGLFQQLLSSRLMLASLLGLVLMAGLLLLNLDAFRFGETPREVLRQESHALEIKQLLLQADAAIIDNRLFNPVGNNAFDYLQKISELAPDHARGQSSLRRLLSLCLSKAQAAIQKKEIDLATLWLDRASQIQNYHRVANLSDLELSLRQEVMRISAGNDQQQASEDTVKGLEQSFYDALQSKNFVQALSLLRVIQRVLGDSNEHATGMEADYALQRNTYLSDRQVIISTALKQREFKVAENELQALSVALGVEEPQLTAIAEQVSRGVLRWGEEQLEARHFAGVETAISFLQRLTERYAVETDSGQGLQARVAEIKQQQDTHRKSIQLLVQRAAAFRSQGQYIEPDQENALALYNRILRLQPGDKTTQTLKRSLLALLVKQVDDYIATGQYERASAYALKIQSFYPKTKSIEVRLASIERYKLYAVEIKTQFEKLEAFRERPISAVELNELLQKLAKLSESISDETARLQSVKWKPQEQSLIQELLDSAIAHLMGHADYKKAEKLLITADKLVDHMPFTDQFALWLRRNHANLQVQLDKQRVSGRKLVLLEREIQALRNQPSLERQRINLYTAADYLQQAKQAHSEGEAVRDAEQKLTLEFEKVIESAIADGEFAMASNLLTEVTKIELHSDKLNVLAEAVRSHLEGLKSKQNAVKSLNVY</sequence>
<evidence type="ECO:0000313" key="8">
    <source>
        <dbReference type="EMBL" id="ARU55455.1"/>
    </source>
</evidence>
<dbReference type="PROSITE" id="PS00108">
    <property type="entry name" value="PROTEIN_KINASE_ST"/>
    <property type="match status" value="1"/>
</dbReference>
<evidence type="ECO:0000259" key="7">
    <source>
        <dbReference type="PROSITE" id="PS50011"/>
    </source>
</evidence>
<dbReference type="Pfam" id="PF00069">
    <property type="entry name" value="Pkinase"/>
    <property type="match status" value="1"/>
</dbReference>
<evidence type="ECO:0000256" key="3">
    <source>
        <dbReference type="ARBA" id="ARBA00022777"/>
    </source>
</evidence>
<dbReference type="Gene3D" id="1.10.510.10">
    <property type="entry name" value="Transferase(Phosphotransferase) domain 1"/>
    <property type="match status" value="1"/>
</dbReference>
<dbReference type="GO" id="GO:0005524">
    <property type="term" value="F:ATP binding"/>
    <property type="evidence" value="ECO:0007669"/>
    <property type="project" value="UniProtKB-UniRule"/>
</dbReference>
<keyword evidence="8" id="KW-0723">Serine/threonine-protein kinase</keyword>
<dbReference type="PROSITE" id="PS50011">
    <property type="entry name" value="PROTEIN_KINASE_DOM"/>
    <property type="match status" value="1"/>
</dbReference>
<reference evidence="8 9" key="1">
    <citation type="submission" date="2017-05" db="EMBL/GenBank/DDBJ databases">
        <title>Genomic insights into alkan degradation activity of Oleiphilus messinensis.</title>
        <authorList>
            <person name="Kozyavkin S.A."/>
            <person name="Slesarev A.I."/>
            <person name="Golyshin P.N."/>
            <person name="Korzhenkov A."/>
            <person name="Golyshina O.N."/>
            <person name="Toshchakov S.V."/>
        </authorList>
    </citation>
    <scope>NUCLEOTIDE SEQUENCE [LARGE SCALE GENOMIC DNA]</scope>
    <source>
        <strain evidence="8 9">ME102</strain>
    </source>
</reference>
<dbReference type="AlphaFoldDB" id="A0A1Y0I7H3"/>
<dbReference type="InterPro" id="IPR017441">
    <property type="entry name" value="Protein_kinase_ATP_BS"/>
</dbReference>
<gene>
    <name evidence="8" type="ORF">OLMES_1378</name>
</gene>
<dbReference type="Gene3D" id="3.30.200.20">
    <property type="entry name" value="Phosphorylase Kinase, domain 1"/>
    <property type="match status" value="1"/>
</dbReference>
<dbReference type="GO" id="GO:0004674">
    <property type="term" value="F:protein serine/threonine kinase activity"/>
    <property type="evidence" value="ECO:0007669"/>
    <property type="project" value="UniProtKB-KW"/>
</dbReference>
<dbReference type="InterPro" id="IPR008271">
    <property type="entry name" value="Ser/Thr_kinase_AS"/>
</dbReference>
<dbReference type="KEGG" id="ome:OLMES_1378"/>
<organism evidence="8 9">
    <name type="scientific">Oleiphilus messinensis</name>
    <dbReference type="NCBI Taxonomy" id="141451"/>
    <lineage>
        <taxon>Bacteria</taxon>
        <taxon>Pseudomonadati</taxon>
        <taxon>Pseudomonadota</taxon>
        <taxon>Gammaproteobacteria</taxon>
        <taxon>Oceanospirillales</taxon>
        <taxon>Oleiphilaceae</taxon>
        <taxon>Oleiphilus</taxon>
    </lineage>
</organism>
<evidence type="ECO:0000256" key="1">
    <source>
        <dbReference type="ARBA" id="ARBA00022679"/>
    </source>
</evidence>
<evidence type="ECO:0000313" key="9">
    <source>
        <dbReference type="Proteomes" id="UP000196027"/>
    </source>
</evidence>
<evidence type="ECO:0000256" key="6">
    <source>
        <dbReference type="SAM" id="MobiDB-lite"/>
    </source>
</evidence>
<dbReference type="SMART" id="SM00220">
    <property type="entry name" value="S_TKc"/>
    <property type="match status" value="1"/>
</dbReference>
<proteinExistence type="predicted"/>
<keyword evidence="4 5" id="KW-0067">ATP-binding</keyword>
<feature type="binding site" evidence="5">
    <location>
        <position position="53"/>
    </location>
    <ligand>
        <name>ATP</name>
        <dbReference type="ChEBI" id="CHEBI:30616"/>
    </ligand>
</feature>
<feature type="region of interest" description="Disordered" evidence="6">
    <location>
        <begin position="304"/>
        <end position="324"/>
    </location>
</feature>